<gene>
    <name evidence="1" type="primary">atpH</name>
    <name evidence="1" type="ORF">SPIL2461_LOCUS6912</name>
</gene>
<name>A0A812N708_SYMPI</name>
<dbReference type="EMBL" id="CAJNIZ010010771">
    <property type="protein sequence ID" value="CAE7305799.1"/>
    <property type="molecule type" value="Genomic_DNA"/>
</dbReference>
<evidence type="ECO:0000313" key="2">
    <source>
        <dbReference type="Proteomes" id="UP000649617"/>
    </source>
</evidence>
<reference evidence="1" key="1">
    <citation type="submission" date="2021-02" db="EMBL/GenBank/DDBJ databases">
        <authorList>
            <person name="Dougan E. K."/>
            <person name="Rhodes N."/>
            <person name="Thang M."/>
            <person name="Chan C."/>
        </authorList>
    </citation>
    <scope>NUCLEOTIDE SEQUENCE</scope>
</reference>
<evidence type="ECO:0000313" key="1">
    <source>
        <dbReference type="EMBL" id="CAE7305799.1"/>
    </source>
</evidence>
<dbReference type="AlphaFoldDB" id="A0A812N708"/>
<accession>A0A812N708</accession>
<protein>
    <submittedName>
        <fullName evidence="1">AtpH protein</fullName>
    </submittedName>
</protein>
<comment type="caution">
    <text evidence="1">The sequence shown here is derived from an EMBL/GenBank/DDBJ whole genome shotgun (WGS) entry which is preliminary data.</text>
</comment>
<keyword evidence="2" id="KW-1185">Reference proteome</keyword>
<sequence length="258" mass="28046">MQPAWAWRRTWTLRQQCARTALRGRNPRRHCVPSRSHSRRCSTGWPSCCAAAASGRAIETEPVMAIATALSKALQDVEIAMKTTRMMKLESKAAQMDAVCTNSGSDASVPAFLKDFKLAIEEHGIEQESQVLGDKRVLVLRMRDIFEVTSAATLIDAQKSRVQVAIQKRTESSKLFMEIHDTNPAPQASEFAAWRSGCEDQRGCAGHIPVNTLGAMADEAAGTIHIASPAEAHELPGLVELQPISMRLAAGPAAAMRS</sequence>
<dbReference type="Proteomes" id="UP000649617">
    <property type="component" value="Unassembled WGS sequence"/>
</dbReference>
<organism evidence="1 2">
    <name type="scientific">Symbiodinium pilosum</name>
    <name type="common">Dinoflagellate</name>
    <dbReference type="NCBI Taxonomy" id="2952"/>
    <lineage>
        <taxon>Eukaryota</taxon>
        <taxon>Sar</taxon>
        <taxon>Alveolata</taxon>
        <taxon>Dinophyceae</taxon>
        <taxon>Suessiales</taxon>
        <taxon>Symbiodiniaceae</taxon>
        <taxon>Symbiodinium</taxon>
    </lineage>
</organism>
<dbReference type="OrthoDB" id="1262810at2759"/>
<proteinExistence type="predicted"/>